<dbReference type="EMBL" id="JMCC02000033">
    <property type="protein sequence ID" value="KIG16694.1"/>
    <property type="molecule type" value="Genomic_DNA"/>
</dbReference>
<name>A0A0C1ZGH1_9BACT</name>
<dbReference type="CDD" id="cd02042">
    <property type="entry name" value="ParAB_family"/>
    <property type="match status" value="1"/>
</dbReference>
<accession>A0A0C1ZGH1</accession>
<dbReference type="InterPro" id="IPR025669">
    <property type="entry name" value="AAA_dom"/>
</dbReference>
<evidence type="ECO:0000259" key="1">
    <source>
        <dbReference type="Pfam" id="PF13614"/>
    </source>
</evidence>
<sequence length="341" mass="38016">MRVAFFNNKGGVGKTTLVYHIAHMLVDHGHRVLLLDLDPQSNLTAMCVEEERLEELWPSDEEHSQTILGSIRPILRGIGDITTPHVEELRDGLGLVPGDLGLSTFEDKLSDAWPRALDRREDAFRVLTAPHRLASLAASSQSADITLLDVGPSLGAINRAALLAADFVVTPLAPDLYSMQGLRHLGPTLIDWRKGWSDRVQRNPDSELDLPGGRMEPLGYVVMQAGMRLSRPIKAYERWVERMPREYRRAMLREEPSAGDGHPPHLTTAGDPFCLGIMRHYQSLMPLAQDARKPMFHLRPADGALGAHMDAVRRCREDFGLLSRSILSRIEHTKANVSVEV</sequence>
<proteinExistence type="predicted"/>
<dbReference type="Gene3D" id="3.40.50.300">
    <property type="entry name" value="P-loop containing nucleotide triphosphate hydrolases"/>
    <property type="match status" value="1"/>
</dbReference>
<feature type="domain" description="AAA" evidence="1">
    <location>
        <begin position="3"/>
        <end position="189"/>
    </location>
</feature>
<organism evidence="2 3">
    <name type="scientific">Enhygromyxa salina</name>
    <dbReference type="NCBI Taxonomy" id="215803"/>
    <lineage>
        <taxon>Bacteria</taxon>
        <taxon>Pseudomonadati</taxon>
        <taxon>Myxococcota</taxon>
        <taxon>Polyangia</taxon>
        <taxon>Nannocystales</taxon>
        <taxon>Nannocystaceae</taxon>
        <taxon>Enhygromyxa</taxon>
    </lineage>
</organism>
<dbReference type="InterPro" id="IPR027417">
    <property type="entry name" value="P-loop_NTPase"/>
</dbReference>
<dbReference type="SUPFAM" id="SSF52540">
    <property type="entry name" value="P-loop containing nucleoside triphosphate hydrolases"/>
    <property type="match status" value="1"/>
</dbReference>
<dbReference type="PANTHER" id="PTHR13696:SF99">
    <property type="entry name" value="COBYRINIC ACID AC-DIAMIDE SYNTHASE"/>
    <property type="match status" value="1"/>
</dbReference>
<dbReference type="InterPro" id="IPR050678">
    <property type="entry name" value="DNA_Partitioning_ATPase"/>
</dbReference>
<reference evidence="2 3" key="1">
    <citation type="submission" date="2014-12" db="EMBL/GenBank/DDBJ databases">
        <title>Genome assembly of Enhygromyxa salina DSM 15201.</title>
        <authorList>
            <person name="Sharma G."/>
            <person name="Subramanian S."/>
        </authorList>
    </citation>
    <scope>NUCLEOTIDE SEQUENCE [LARGE SCALE GENOMIC DNA]</scope>
    <source>
        <strain evidence="2 3">DSM 15201</strain>
    </source>
</reference>
<dbReference type="Pfam" id="PF13614">
    <property type="entry name" value="AAA_31"/>
    <property type="match status" value="1"/>
</dbReference>
<protein>
    <submittedName>
        <fullName evidence="2">Phage-related regulatory protein cII</fullName>
    </submittedName>
</protein>
<dbReference type="RefSeq" id="WP_052549121.1">
    <property type="nucleotide sequence ID" value="NZ_JMCC02000033.1"/>
</dbReference>
<dbReference type="AlphaFoldDB" id="A0A0C1ZGH1"/>
<evidence type="ECO:0000313" key="3">
    <source>
        <dbReference type="Proteomes" id="UP000031599"/>
    </source>
</evidence>
<evidence type="ECO:0000313" key="2">
    <source>
        <dbReference type="EMBL" id="KIG16694.1"/>
    </source>
</evidence>
<dbReference type="Proteomes" id="UP000031599">
    <property type="component" value="Unassembled WGS sequence"/>
</dbReference>
<gene>
    <name evidence="2" type="ORF">DB30_04167</name>
</gene>
<dbReference type="PANTHER" id="PTHR13696">
    <property type="entry name" value="P-LOOP CONTAINING NUCLEOSIDE TRIPHOSPHATE HYDROLASE"/>
    <property type="match status" value="1"/>
</dbReference>
<comment type="caution">
    <text evidence="2">The sequence shown here is derived from an EMBL/GenBank/DDBJ whole genome shotgun (WGS) entry which is preliminary data.</text>
</comment>